<evidence type="ECO:0008006" key="3">
    <source>
        <dbReference type="Google" id="ProtNLM"/>
    </source>
</evidence>
<sequence>MTDIQNSNLPRCLSLKKVALSASKRSIETNILYSDGKTGYLTDFWSKGYSQIQEQTYWCWVAVAAGIGSYYAQKPYYYRQTPIYEKAKNITPPGACVAPYRSFPNGSKCNETGMPDKSLASIGALAKKIDGKADGPSILTELLENRPLVIAVFFSHEIASLGNAKGHAVVISAAFNQNQLYPVWEVCNPWDNTRTLENFATFPSYYYGDPGAYWRETYFTKKPI</sequence>
<evidence type="ECO:0000313" key="1">
    <source>
        <dbReference type="EMBL" id="OTA15744.1"/>
    </source>
</evidence>
<reference evidence="1 2" key="1">
    <citation type="submission" date="2016-10" db="EMBL/GenBank/DDBJ databases">
        <title>Systematic genetic and metabolomic analysis of Xenorhabdus and Photorhabdus spp., highlights the requirements for a dual symbiotic and pathogenic life style.</title>
        <authorList>
            <person name="Tobias N.J."/>
            <person name="Wolff H."/>
            <person name="Djahanschiri B."/>
            <person name="Pidot S.J."/>
            <person name="Stinear T.P."/>
            <person name="Ebersberger I."/>
            <person name="Bode H.B."/>
        </authorList>
    </citation>
    <scope>NUCLEOTIDE SEQUENCE [LARGE SCALE GENOMIC DNA]</scope>
    <source>
        <strain evidence="1 2">DSM 22392</strain>
    </source>
</reference>
<name>A0A1Y2SAM3_9GAMM</name>
<dbReference type="OrthoDB" id="6445402at2"/>
<gene>
    <name evidence="1" type="ORF">Xvie_02598</name>
</gene>
<dbReference type="AlphaFoldDB" id="A0A1Y2SAM3"/>
<keyword evidence="2" id="KW-1185">Reference proteome</keyword>
<protein>
    <recommendedName>
        <fullName evidence="3">Peptidase C39-like domain-containing protein</fullName>
    </recommendedName>
</protein>
<proteinExistence type="predicted"/>
<dbReference type="EMBL" id="MUBJ01000013">
    <property type="protein sequence ID" value="OTA15744.1"/>
    <property type="molecule type" value="Genomic_DNA"/>
</dbReference>
<comment type="caution">
    <text evidence="1">The sequence shown here is derived from an EMBL/GenBank/DDBJ whole genome shotgun (WGS) entry which is preliminary data.</text>
</comment>
<organism evidence="1 2">
    <name type="scientific">Xenorhabdus vietnamensis</name>
    <dbReference type="NCBI Taxonomy" id="351656"/>
    <lineage>
        <taxon>Bacteria</taxon>
        <taxon>Pseudomonadati</taxon>
        <taxon>Pseudomonadota</taxon>
        <taxon>Gammaproteobacteria</taxon>
        <taxon>Enterobacterales</taxon>
        <taxon>Morganellaceae</taxon>
        <taxon>Xenorhabdus</taxon>
    </lineage>
</organism>
<dbReference type="RefSeq" id="WP_086109693.1">
    <property type="nucleotide sequence ID" value="NZ_CAWNGD010000035.1"/>
</dbReference>
<accession>A0A1Y2SAM3</accession>
<evidence type="ECO:0000313" key="2">
    <source>
        <dbReference type="Proteomes" id="UP000194350"/>
    </source>
</evidence>
<dbReference type="Proteomes" id="UP000194350">
    <property type="component" value="Unassembled WGS sequence"/>
</dbReference>